<evidence type="ECO:0008006" key="4">
    <source>
        <dbReference type="Google" id="ProtNLM"/>
    </source>
</evidence>
<feature type="transmembrane region" description="Helical" evidence="1">
    <location>
        <begin position="141"/>
        <end position="162"/>
    </location>
</feature>
<dbReference type="HOGENOM" id="CLU_036335_4_1_1"/>
<gene>
    <name evidence="2" type="ORF">CRE_09311</name>
</gene>
<feature type="transmembrane region" description="Helical" evidence="1">
    <location>
        <begin position="256"/>
        <end position="280"/>
    </location>
</feature>
<dbReference type="eggNOG" id="ENOG502TFQ5">
    <property type="taxonomic scope" value="Eukaryota"/>
</dbReference>
<dbReference type="Proteomes" id="UP000008281">
    <property type="component" value="Unassembled WGS sequence"/>
</dbReference>
<accession>E3LI37</accession>
<dbReference type="PANTHER" id="PTHR46000:SF9">
    <property type="entry name" value="SEVEN TM RECEPTOR"/>
    <property type="match status" value="1"/>
</dbReference>
<keyword evidence="1" id="KW-0812">Transmembrane</keyword>
<organism evidence="3">
    <name type="scientific">Caenorhabditis remanei</name>
    <name type="common">Caenorhabditis vulgaris</name>
    <dbReference type="NCBI Taxonomy" id="31234"/>
    <lineage>
        <taxon>Eukaryota</taxon>
        <taxon>Metazoa</taxon>
        <taxon>Ecdysozoa</taxon>
        <taxon>Nematoda</taxon>
        <taxon>Chromadorea</taxon>
        <taxon>Rhabditida</taxon>
        <taxon>Rhabditina</taxon>
        <taxon>Rhabditomorpha</taxon>
        <taxon>Rhabditoidea</taxon>
        <taxon>Rhabditidae</taxon>
        <taxon>Peloderinae</taxon>
        <taxon>Caenorhabditis</taxon>
    </lineage>
</organism>
<feature type="transmembrane region" description="Helical" evidence="1">
    <location>
        <begin position="203"/>
        <end position="228"/>
    </location>
</feature>
<keyword evidence="3" id="KW-1185">Reference proteome</keyword>
<name>E3LI37_CAERE</name>
<dbReference type="PANTHER" id="PTHR46000">
    <property type="entry name" value="SEVEN TM RECEPTOR-RELATED"/>
    <property type="match status" value="1"/>
</dbReference>
<keyword evidence="1" id="KW-0472">Membrane</keyword>
<reference evidence="2" key="1">
    <citation type="submission" date="2007-07" db="EMBL/GenBank/DDBJ databases">
        <title>PCAP assembly of the Caenorhabditis remanei genome.</title>
        <authorList>
            <consortium name="The Caenorhabditis remanei Sequencing Consortium"/>
            <person name="Wilson R.K."/>
        </authorList>
    </citation>
    <scope>NUCLEOTIDE SEQUENCE [LARGE SCALE GENOMIC DNA]</scope>
    <source>
        <strain evidence="2">PB4641</strain>
    </source>
</reference>
<feature type="transmembrane region" description="Helical" evidence="1">
    <location>
        <begin position="286"/>
        <end position="310"/>
    </location>
</feature>
<dbReference type="KEGG" id="crq:GCK72_020235"/>
<proteinExistence type="predicted"/>
<dbReference type="EMBL" id="DS268409">
    <property type="protein sequence ID" value="EFO95548.1"/>
    <property type="molecule type" value="Genomic_DNA"/>
</dbReference>
<evidence type="ECO:0000313" key="2">
    <source>
        <dbReference type="EMBL" id="EFO95548.1"/>
    </source>
</evidence>
<dbReference type="AlphaFoldDB" id="E3LI37"/>
<dbReference type="OMA" id="ETIWINE"/>
<evidence type="ECO:0000313" key="3">
    <source>
        <dbReference type="Proteomes" id="UP000008281"/>
    </source>
</evidence>
<evidence type="ECO:0000256" key="1">
    <source>
        <dbReference type="SAM" id="Phobius"/>
    </source>
</evidence>
<dbReference type="RefSeq" id="XP_003116652.2">
    <property type="nucleotide sequence ID" value="XM_003116604.2"/>
</dbReference>
<keyword evidence="1" id="KW-1133">Transmembrane helix</keyword>
<dbReference type="InterPro" id="IPR019428">
    <property type="entry name" value="7TM_GPCR_serpentine_rcpt_Str"/>
</dbReference>
<dbReference type="CTD" id="9820059"/>
<dbReference type="SUPFAM" id="SSF81321">
    <property type="entry name" value="Family A G protein-coupled receptor-like"/>
    <property type="match status" value="1"/>
</dbReference>
<dbReference type="GeneID" id="9820059"/>
<feature type="transmembrane region" description="Helical" evidence="1">
    <location>
        <begin position="101"/>
        <end position="121"/>
    </location>
</feature>
<dbReference type="InParanoid" id="E3LI37"/>
<dbReference type="Pfam" id="PF10326">
    <property type="entry name" value="7TM_GPCR_Str"/>
    <property type="match status" value="1"/>
</dbReference>
<protein>
    <recommendedName>
        <fullName evidence="4">Seven TM Receptor</fullName>
    </recommendedName>
</protein>
<sequence>MISSSQNYLSWITVTHFVPQIGFVSSIFFGLILLFLNYHGAQKMFGSYKYVITIFTILGMLFATVEIIVYPNTHNYKAGMLFFSFTESFGLSGSKTKNFPLVGYTFVHSATMSLLSVQFIYRYCLVFDVNKLQCFKGWKSVIWYIYCSFFGFQYAVFFLYWAHDEFSPEYFREEVLLRYNANISSFPAISCVAYDPVDGSVRWWNVIGIINVCSVMIVQYGVMIYCGWSMHTKMADKIKHFSKNLRKLHEQLFKTLVLQITAPTLTLFLPASLIMLLPILNLDISIPSGVLLCSFTLYPALDSIIVMFVVSEYKTTAKKVFKVIGKTIVEFNQSRNEPTAITSAP</sequence>
<feature type="transmembrane region" description="Helical" evidence="1">
    <location>
        <begin position="50"/>
        <end position="70"/>
    </location>
</feature>
<feature type="transmembrane region" description="Helical" evidence="1">
    <location>
        <begin position="20"/>
        <end position="38"/>
    </location>
</feature>